<dbReference type="EMBL" id="HBFR01032682">
    <property type="protein sequence ID" value="CAD8896570.1"/>
    <property type="molecule type" value="Transcribed_RNA"/>
</dbReference>
<accession>A0A7S1BTJ5</accession>
<sequence>MVFRTGSSRYRKTYVCALRGVVALSAVTEEEFVEKVSAMAFAPPLGGSFCSAKDGKEIEPEIIRCFFRLLVREGSEKLTRHRMSTRMKELAGDEEGLNWKNFEGALQ</sequence>
<gene>
    <name evidence="1" type="ORF">CHYS00102_LOCUS23784</name>
</gene>
<name>A0A7S1BTJ5_9STRA</name>
<reference evidence="1" key="1">
    <citation type="submission" date="2021-01" db="EMBL/GenBank/DDBJ databases">
        <authorList>
            <person name="Corre E."/>
            <person name="Pelletier E."/>
            <person name="Niang G."/>
            <person name="Scheremetjew M."/>
            <person name="Finn R."/>
            <person name="Kale V."/>
            <person name="Holt S."/>
            <person name="Cochrane G."/>
            <person name="Meng A."/>
            <person name="Brown T."/>
            <person name="Cohen L."/>
        </authorList>
    </citation>
    <scope>NUCLEOTIDE SEQUENCE</scope>
    <source>
        <strain evidence="1">308</strain>
    </source>
</reference>
<protein>
    <submittedName>
        <fullName evidence="1">Uncharacterized protein</fullName>
    </submittedName>
</protein>
<dbReference type="AlphaFoldDB" id="A0A7S1BTJ5"/>
<organism evidence="1">
    <name type="scientific">Corethron hystrix</name>
    <dbReference type="NCBI Taxonomy" id="216773"/>
    <lineage>
        <taxon>Eukaryota</taxon>
        <taxon>Sar</taxon>
        <taxon>Stramenopiles</taxon>
        <taxon>Ochrophyta</taxon>
        <taxon>Bacillariophyta</taxon>
        <taxon>Coscinodiscophyceae</taxon>
        <taxon>Corethrophycidae</taxon>
        <taxon>Corethrales</taxon>
        <taxon>Corethraceae</taxon>
        <taxon>Corethron</taxon>
    </lineage>
</organism>
<proteinExistence type="predicted"/>
<evidence type="ECO:0000313" key="1">
    <source>
        <dbReference type="EMBL" id="CAD8896570.1"/>
    </source>
</evidence>